<feature type="transmembrane region" description="Helical" evidence="6">
    <location>
        <begin position="422"/>
        <end position="442"/>
    </location>
</feature>
<reference evidence="8 9" key="1">
    <citation type="submission" date="2024-06" db="EMBL/GenBank/DDBJ databases">
        <authorList>
            <person name="Kraege A."/>
            <person name="Thomma B."/>
        </authorList>
    </citation>
    <scope>NUCLEOTIDE SEQUENCE [LARGE SCALE GENOMIC DNA]</scope>
</reference>
<evidence type="ECO:0000256" key="5">
    <source>
        <dbReference type="SAM" id="MobiDB-lite"/>
    </source>
</evidence>
<dbReference type="PANTHER" id="PTHR23507">
    <property type="entry name" value="ZGC:174356"/>
    <property type="match status" value="1"/>
</dbReference>
<feature type="transmembrane region" description="Helical" evidence="6">
    <location>
        <begin position="350"/>
        <end position="368"/>
    </location>
</feature>
<sequence>MARPDREADGLLPTLWRSGAIRIFPILFLYVAALTCIMPCKPSIMTDFFASRAVNGTISCDDFFANESPQACQDAHSQVMIWLSGSDFVANSVLAFFMAPVVGRWSDGYGRKPFLLLSFLCGGAQVFALLSYLTLGTSLFFMFPAQAMLGAFPCISICLASVADMVPPQHRAATFGFAMASFSSGVVAGPLAGGLLSPLAAAWVGAGGVLFNMLYTIFFVKESLPAAARKQAREQMKVGGMKTKEGVFDGLRMLARSRLFVKLTVCVMLSGIVMEGMYELLGQYFQLKLGYNTADQSHMLIIAGFAGLLVNTLVLRYLLRVAGERRVLWIGMAVSCVQQLFVAFAGTKALSMAAVACGSLANISFPAISSIKSKSVPRHEQGAMQGALFGARSLGTGFGPILFATIFSLFSRTDSPFPFFPGAPFIVGSFLVFIALIVGLCIRQSEVQQSEVPAALQESLLGGAGKDVESGLGESFTSAASKLDGDAAASPFLLEPAPEEVKAGLKGRKAKPEHLLRLGSARDVNRSHLLACSSAQEGIDRSHISPRPCPEGRAEGADRALHDSPDSLHAPRERADVHSQGDAPVMLQRQLAHEAAQQPNEATQLGTFQWDRLEPRYDDATSTYETASNVESNLDDFADCLDEMHQRRSVDVRMADAATLPMAAFGASGMETSSAVIRSLMASHDHWRQPEAPARQPR</sequence>
<dbReference type="InterPro" id="IPR036259">
    <property type="entry name" value="MFS_trans_sf"/>
</dbReference>
<dbReference type="PROSITE" id="PS50850">
    <property type="entry name" value="MFS"/>
    <property type="match status" value="1"/>
</dbReference>
<organism evidence="8 9">
    <name type="scientific">Coccomyxa viridis</name>
    <dbReference type="NCBI Taxonomy" id="1274662"/>
    <lineage>
        <taxon>Eukaryota</taxon>
        <taxon>Viridiplantae</taxon>
        <taxon>Chlorophyta</taxon>
        <taxon>core chlorophytes</taxon>
        <taxon>Trebouxiophyceae</taxon>
        <taxon>Trebouxiophyceae incertae sedis</taxon>
        <taxon>Coccomyxaceae</taxon>
        <taxon>Coccomyxa</taxon>
    </lineage>
</organism>
<dbReference type="PROSITE" id="PS00216">
    <property type="entry name" value="SUGAR_TRANSPORT_1"/>
    <property type="match status" value="1"/>
</dbReference>
<dbReference type="Proteomes" id="UP001497392">
    <property type="component" value="Unassembled WGS sequence"/>
</dbReference>
<feature type="compositionally biased region" description="Basic and acidic residues" evidence="5">
    <location>
        <begin position="550"/>
        <end position="579"/>
    </location>
</feature>
<feature type="transmembrane region" description="Helical" evidence="6">
    <location>
        <begin position="199"/>
        <end position="220"/>
    </location>
</feature>
<feature type="transmembrane region" description="Helical" evidence="6">
    <location>
        <begin position="20"/>
        <end position="40"/>
    </location>
</feature>
<evidence type="ECO:0000256" key="4">
    <source>
        <dbReference type="ARBA" id="ARBA00023136"/>
    </source>
</evidence>
<dbReference type="Pfam" id="PF07690">
    <property type="entry name" value="MFS_1"/>
    <property type="match status" value="1"/>
</dbReference>
<feature type="domain" description="Major facilitator superfamily (MFS) profile" evidence="7">
    <location>
        <begin position="19"/>
        <end position="446"/>
    </location>
</feature>
<dbReference type="CDD" id="cd17330">
    <property type="entry name" value="MFS_SLC46_TetA_like"/>
    <property type="match status" value="1"/>
</dbReference>
<keyword evidence="2 6" id="KW-0812">Transmembrane</keyword>
<gene>
    <name evidence="8" type="primary">g4584</name>
    <name evidence="8" type="ORF">VP750_LOCUS3909</name>
</gene>
<evidence type="ECO:0000256" key="1">
    <source>
        <dbReference type="ARBA" id="ARBA00004141"/>
    </source>
</evidence>
<dbReference type="SUPFAM" id="SSF103473">
    <property type="entry name" value="MFS general substrate transporter"/>
    <property type="match status" value="1"/>
</dbReference>
<protein>
    <submittedName>
        <fullName evidence="8">G4584 protein</fullName>
    </submittedName>
</protein>
<dbReference type="Gene3D" id="1.20.1250.20">
    <property type="entry name" value="MFS general substrate transporter like domains"/>
    <property type="match status" value="1"/>
</dbReference>
<evidence type="ECO:0000256" key="6">
    <source>
        <dbReference type="SAM" id="Phobius"/>
    </source>
</evidence>
<feature type="region of interest" description="Disordered" evidence="5">
    <location>
        <begin position="535"/>
        <end position="579"/>
    </location>
</feature>
<feature type="transmembrane region" description="Helical" evidence="6">
    <location>
        <begin position="259"/>
        <end position="278"/>
    </location>
</feature>
<feature type="transmembrane region" description="Helical" evidence="6">
    <location>
        <begin position="389"/>
        <end position="410"/>
    </location>
</feature>
<keyword evidence="3 6" id="KW-1133">Transmembrane helix</keyword>
<accession>A0ABP1FQN0</accession>
<proteinExistence type="predicted"/>
<feature type="transmembrane region" description="Helical" evidence="6">
    <location>
        <begin position="298"/>
        <end position="319"/>
    </location>
</feature>
<feature type="transmembrane region" description="Helical" evidence="6">
    <location>
        <begin position="326"/>
        <end position="344"/>
    </location>
</feature>
<feature type="transmembrane region" description="Helical" evidence="6">
    <location>
        <begin position="114"/>
        <end position="133"/>
    </location>
</feature>
<evidence type="ECO:0000256" key="3">
    <source>
        <dbReference type="ARBA" id="ARBA00022989"/>
    </source>
</evidence>
<dbReference type="InterPro" id="IPR011701">
    <property type="entry name" value="MFS"/>
</dbReference>
<comment type="caution">
    <text evidence="8">The sequence shown here is derived from an EMBL/GenBank/DDBJ whole genome shotgun (WGS) entry which is preliminary data.</text>
</comment>
<feature type="transmembrane region" description="Helical" evidence="6">
    <location>
        <begin position="139"/>
        <end position="160"/>
    </location>
</feature>
<name>A0ABP1FQN0_9CHLO</name>
<keyword evidence="4 6" id="KW-0472">Membrane</keyword>
<dbReference type="InterPro" id="IPR005829">
    <property type="entry name" value="Sugar_transporter_CS"/>
</dbReference>
<dbReference type="InterPro" id="IPR020846">
    <property type="entry name" value="MFS_dom"/>
</dbReference>
<keyword evidence="9" id="KW-1185">Reference proteome</keyword>
<dbReference type="EMBL" id="CAXHTA020000006">
    <property type="protein sequence ID" value="CAL5222250.1"/>
    <property type="molecule type" value="Genomic_DNA"/>
</dbReference>
<evidence type="ECO:0000259" key="7">
    <source>
        <dbReference type="PROSITE" id="PS50850"/>
    </source>
</evidence>
<feature type="transmembrane region" description="Helical" evidence="6">
    <location>
        <begin position="172"/>
        <end position="193"/>
    </location>
</feature>
<evidence type="ECO:0000313" key="8">
    <source>
        <dbReference type="EMBL" id="CAL5222250.1"/>
    </source>
</evidence>
<evidence type="ECO:0000256" key="2">
    <source>
        <dbReference type="ARBA" id="ARBA00022692"/>
    </source>
</evidence>
<dbReference type="PANTHER" id="PTHR23507:SF1">
    <property type="entry name" value="FI18259P1-RELATED"/>
    <property type="match status" value="1"/>
</dbReference>
<comment type="subcellular location">
    <subcellularLocation>
        <location evidence="1">Membrane</location>
        <topology evidence="1">Multi-pass membrane protein</topology>
    </subcellularLocation>
</comment>
<evidence type="ECO:0000313" key="9">
    <source>
        <dbReference type="Proteomes" id="UP001497392"/>
    </source>
</evidence>